<feature type="transmembrane region" description="Helical" evidence="1">
    <location>
        <begin position="51"/>
        <end position="69"/>
    </location>
</feature>
<dbReference type="Proteomes" id="UP000178908">
    <property type="component" value="Unassembled WGS sequence"/>
</dbReference>
<comment type="caution">
    <text evidence="2">The sequence shown here is derived from an EMBL/GenBank/DDBJ whole genome shotgun (WGS) entry which is preliminary data.</text>
</comment>
<sequence length="74" mass="8527">MVYNYHVVNPGKAVMALKTADEFLANQFNGKKYFYCLDGSKKYRNLIKLNIIRLKSVMLLGLGLAINLVRKYLK</sequence>
<keyword evidence="1" id="KW-0812">Transmembrane</keyword>
<proteinExistence type="predicted"/>
<dbReference type="EMBL" id="MGJO01000026">
    <property type="protein sequence ID" value="OGN09275.1"/>
    <property type="molecule type" value="Genomic_DNA"/>
</dbReference>
<organism evidence="2 3">
    <name type="scientific">Candidatus Yanofskybacteria bacterium RIFCSPHIGHO2_02_FULL_39_10</name>
    <dbReference type="NCBI Taxonomy" id="1802674"/>
    <lineage>
        <taxon>Bacteria</taxon>
        <taxon>Candidatus Yanofskyibacteriota</taxon>
    </lineage>
</organism>
<reference evidence="2 3" key="1">
    <citation type="journal article" date="2016" name="Nat. Commun.">
        <title>Thousands of microbial genomes shed light on interconnected biogeochemical processes in an aquifer system.</title>
        <authorList>
            <person name="Anantharaman K."/>
            <person name="Brown C.T."/>
            <person name="Hug L.A."/>
            <person name="Sharon I."/>
            <person name="Castelle C.J."/>
            <person name="Probst A.J."/>
            <person name="Thomas B.C."/>
            <person name="Singh A."/>
            <person name="Wilkins M.J."/>
            <person name="Karaoz U."/>
            <person name="Brodie E.L."/>
            <person name="Williams K.H."/>
            <person name="Hubbard S.S."/>
            <person name="Banfield J.F."/>
        </authorList>
    </citation>
    <scope>NUCLEOTIDE SEQUENCE [LARGE SCALE GENOMIC DNA]</scope>
</reference>
<accession>A0A1F8F817</accession>
<evidence type="ECO:0000313" key="2">
    <source>
        <dbReference type="EMBL" id="OGN09275.1"/>
    </source>
</evidence>
<evidence type="ECO:0000256" key="1">
    <source>
        <dbReference type="SAM" id="Phobius"/>
    </source>
</evidence>
<gene>
    <name evidence="2" type="ORF">A3C61_02790</name>
</gene>
<dbReference type="AlphaFoldDB" id="A0A1F8F817"/>
<keyword evidence="1" id="KW-0472">Membrane</keyword>
<keyword evidence="1" id="KW-1133">Transmembrane helix</keyword>
<evidence type="ECO:0000313" key="3">
    <source>
        <dbReference type="Proteomes" id="UP000178908"/>
    </source>
</evidence>
<protein>
    <submittedName>
        <fullName evidence="2">Uncharacterized protein</fullName>
    </submittedName>
</protein>
<name>A0A1F8F817_9BACT</name>